<evidence type="ECO:0000313" key="4">
    <source>
        <dbReference type="Proteomes" id="UP000298416"/>
    </source>
</evidence>
<name>A0A8X8W656_SALSN</name>
<dbReference type="Proteomes" id="UP000298416">
    <property type="component" value="Unassembled WGS sequence"/>
</dbReference>
<protein>
    <recommendedName>
        <fullName evidence="2">Staygreen protein domain-containing protein</fullName>
    </recommendedName>
</protein>
<reference evidence="3" key="2">
    <citation type="submission" date="2020-08" db="EMBL/GenBank/DDBJ databases">
        <title>Plant Genome Project.</title>
        <authorList>
            <person name="Zhang R.-G."/>
        </authorList>
    </citation>
    <scope>NUCLEOTIDE SEQUENCE</scope>
    <source>
        <strain evidence="3">Huo1</strain>
        <tissue evidence="3">Leaf</tissue>
    </source>
</reference>
<dbReference type="AlphaFoldDB" id="A0A8X8W656"/>
<dbReference type="PANTHER" id="PTHR31750:SF18">
    <property type="entry name" value="MAGNESIUM DECHELATASE SGRL, CHLOROPLASTIC"/>
    <property type="match status" value="1"/>
</dbReference>
<feature type="domain" description="Staygreen protein" evidence="2">
    <location>
        <begin position="80"/>
        <end position="141"/>
    </location>
</feature>
<evidence type="ECO:0000313" key="3">
    <source>
        <dbReference type="EMBL" id="KAG6388624.1"/>
    </source>
</evidence>
<reference evidence="3" key="1">
    <citation type="submission" date="2018-01" db="EMBL/GenBank/DDBJ databases">
        <authorList>
            <person name="Mao J.F."/>
        </authorList>
    </citation>
    <scope>NUCLEOTIDE SEQUENCE</scope>
    <source>
        <strain evidence="3">Huo1</strain>
        <tissue evidence="3">Leaf</tissue>
    </source>
</reference>
<dbReference type="Pfam" id="PF12638">
    <property type="entry name" value="Staygreen"/>
    <property type="match status" value="1"/>
</dbReference>
<gene>
    <name evidence="3" type="ORF">SASPL_150056</name>
</gene>
<comment type="similarity">
    <text evidence="1">Belongs to the staygreen family.</text>
</comment>
<dbReference type="EMBL" id="PNBA02000020">
    <property type="protein sequence ID" value="KAG6388624.1"/>
    <property type="molecule type" value="Genomic_DNA"/>
</dbReference>
<organism evidence="3">
    <name type="scientific">Salvia splendens</name>
    <name type="common">Scarlet sage</name>
    <dbReference type="NCBI Taxonomy" id="180675"/>
    <lineage>
        <taxon>Eukaryota</taxon>
        <taxon>Viridiplantae</taxon>
        <taxon>Streptophyta</taxon>
        <taxon>Embryophyta</taxon>
        <taxon>Tracheophyta</taxon>
        <taxon>Spermatophyta</taxon>
        <taxon>Magnoliopsida</taxon>
        <taxon>eudicotyledons</taxon>
        <taxon>Gunneridae</taxon>
        <taxon>Pentapetalae</taxon>
        <taxon>asterids</taxon>
        <taxon>lamiids</taxon>
        <taxon>Lamiales</taxon>
        <taxon>Lamiaceae</taxon>
        <taxon>Nepetoideae</taxon>
        <taxon>Mentheae</taxon>
        <taxon>Salviinae</taxon>
        <taxon>Salvia</taxon>
        <taxon>Salvia subgen. Calosphace</taxon>
        <taxon>core Calosphace</taxon>
    </lineage>
</organism>
<dbReference type="PANTHER" id="PTHR31750">
    <property type="entry name" value="PROTEIN STAY-GREEN 1, CHLOROPLASTIC-RELATED"/>
    <property type="match status" value="1"/>
</dbReference>
<keyword evidence="4" id="KW-1185">Reference proteome</keyword>
<proteinExistence type="inferred from homology"/>
<comment type="caution">
    <text evidence="3">The sequence shown here is derived from an EMBL/GenBank/DDBJ whole genome shotgun (WGS) entry which is preliminary data.</text>
</comment>
<sequence>MIYIGCKAIRPPARFEASKLKVVFVGEQVSNQTRVVPRTYTLSHCDFTADLTLTVSNIIPRDQLKGWYSKDDVVAEWTNVNEFRYLIFSKELPLVLEAVLYGDAEFFREHRHLMDALVRVYFHSSFNKYNRMECWGPLKDAALGKGVDMINGYLYASKETSRAHKFWGSPKSIFQALATFLL</sequence>
<evidence type="ECO:0000259" key="2">
    <source>
        <dbReference type="Pfam" id="PF12638"/>
    </source>
</evidence>
<accession>A0A8X8W656</accession>
<evidence type="ECO:0000256" key="1">
    <source>
        <dbReference type="ARBA" id="ARBA00009234"/>
    </source>
</evidence>
<dbReference type="InterPro" id="IPR024438">
    <property type="entry name" value="Staygreen"/>
</dbReference>